<evidence type="ECO:0000259" key="5">
    <source>
        <dbReference type="PROSITE" id="PS50977"/>
    </source>
</evidence>
<dbReference type="InterPro" id="IPR001647">
    <property type="entry name" value="HTH_TetR"/>
</dbReference>
<feature type="DNA-binding region" description="H-T-H motif" evidence="4">
    <location>
        <begin position="65"/>
        <end position="84"/>
    </location>
</feature>
<proteinExistence type="predicted"/>
<comment type="caution">
    <text evidence="6">The sequence shown here is derived from an EMBL/GenBank/DDBJ whole genome shotgun (WGS) entry which is preliminary data.</text>
</comment>
<dbReference type="InterPro" id="IPR009057">
    <property type="entry name" value="Homeodomain-like_sf"/>
</dbReference>
<evidence type="ECO:0000313" key="7">
    <source>
        <dbReference type="Proteomes" id="UP001198565"/>
    </source>
</evidence>
<evidence type="ECO:0000256" key="4">
    <source>
        <dbReference type="PROSITE-ProRule" id="PRU00335"/>
    </source>
</evidence>
<dbReference type="Gene3D" id="1.10.10.60">
    <property type="entry name" value="Homeodomain-like"/>
    <property type="match status" value="1"/>
</dbReference>
<keyword evidence="7" id="KW-1185">Reference proteome</keyword>
<reference evidence="6 7" key="1">
    <citation type="submission" date="2021-08" db="EMBL/GenBank/DDBJ databases">
        <title>Streptomyces sp. PTM05 isolated from lichen.</title>
        <authorList>
            <person name="Somphong A."/>
            <person name="Phongsopitanun W."/>
            <person name="Tanasupawat S."/>
        </authorList>
    </citation>
    <scope>NUCLEOTIDE SEQUENCE [LARGE SCALE GENOMIC DNA]</scope>
    <source>
        <strain evidence="6 7">Ptm05</strain>
    </source>
</reference>
<name>A0ABS7QVR7_9ACTN</name>
<feature type="domain" description="HTH tetR-type" evidence="5">
    <location>
        <begin position="42"/>
        <end position="102"/>
    </location>
</feature>
<keyword evidence="1" id="KW-0805">Transcription regulation</keyword>
<protein>
    <submittedName>
        <fullName evidence="6">TetR/AcrR family transcriptional regulator</fullName>
    </submittedName>
</protein>
<evidence type="ECO:0000313" key="6">
    <source>
        <dbReference type="EMBL" id="MBY8887302.1"/>
    </source>
</evidence>
<organism evidence="6 7">
    <name type="scientific">Streptantibioticus parmotrematis</name>
    <dbReference type="NCBI Taxonomy" id="2873249"/>
    <lineage>
        <taxon>Bacteria</taxon>
        <taxon>Bacillati</taxon>
        <taxon>Actinomycetota</taxon>
        <taxon>Actinomycetes</taxon>
        <taxon>Kitasatosporales</taxon>
        <taxon>Streptomycetaceae</taxon>
        <taxon>Streptantibioticus</taxon>
    </lineage>
</organism>
<dbReference type="InterPro" id="IPR036271">
    <property type="entry name" value="Tet_transcr_reg_TetR-rel_C_sf"/>
</dbReference>
<evidence type="ECO:0000256" key="1">
    <source>
        <dbReference type="ARBA" id="ARBA00023015"/>
    </source>
</evidence>
<dbReference type="InterPro" id="IPR050109">
    <property type="entry name" value="HTH-type_TetR-like_transc_reg"/>
</dbReference>
<dbReference type="Pfam" id="PF00440">
    <property type="entry name" value="TetR_N"/>
    <property type="match status" value="1"/>
</dbReference>
<dbReference type="Pfam" id="PF02909">
    <property type="entry name" value="TetR_C_1"/>
    <property type="match status" value="1"/>
</dbReference>
<dbReference type="PROSITE" id="PS50977">
    <property type="entry name" value="HTH_TETR_2"/>
    <property type="match status" value="1"/>
</dbReference>
<evidence type="ECO:0000256" key="3">
    <source>
        <dbReference type="ARBA" id="ARBA00023163"/>
    </source>
</evidence>
<dbReference type="Gene3D" id="1.10.357.10">
    <property type="entry name" value="Tetracycline Repressor, domain 2"/>
    <property type="match status" value="1"/>
</dbReference>
<dbReference type="PANTHER" id="PTHR30055:SF151">
    <property type="entry name" value="TRANSCRIPTIONAL REGULATORY PROTEIN"/>
    <property type="match status" value="1"/>
</dbReference>
<sequence length="242" mass="25888">MRRGRVTATCAGGRRDGAAVAGQREPVIWLRPEQAQVGRPAERSRAEITAVAVELADREGLDAVSMRRVAAALGTGAASLYRYVATRDDLLDLMTDSTAAEYDLPAPSGDWQADLLRVAEQARHIMRRHPWLPGVVITRPTLGPNGADLLEHVLDVLADHPAQPARKLEAFAILNALTALFVQNEAAADAPGAQRQAAYLRHVAQAGHHPRVAALFTTPPEADPPTDRLPAVLIRALAGVLG</sequence>
<dbReference type="InterPro" id="IPR004111">
    <property type="entry name" value="Repressor_TetR_C"/>
</dbReference>
<gene>
    <name evidence="6" type="ORF">K7472_21025</name>
</gene>
<dbReference type="SUPFAM" id="SSF48498">
    <property type="entry name" value="Tetracyclin repressor-like, C-terminal domain"/>
    <property type="match status" value="1"/>
</dbReference>
<evidence type="ECO:0000256" key="2">
    <source>
        <dbReference type="ARBA" id="ARBA00023125"/>
    </source>
</evidence>
<keyword evidence="2 4" id="KW-0238">DNA-binding</keyword>
<dbReference type="EMBL" id="JAINVZ010000015">
    <property type="protein sequence ID" value="MBY8887302.1"/>
    <property type="molecule type" value="Genomic_DNA"/>
</dbReference>
<dbReference type="SUPFAM" id="SSF46689">
    <property type="entry name" value="Homeodomain-like"/>
    <property type="match status" value="1"/>
</dbReference>
<dbReference type="PANTHER" id="PTHR30055">
    <property type="entry name" value="HTH-TYPE TRANSCRIPTIONAL REGULATOR RUTR"/>
    <property type="match status" value="1"/>
</dbReference>
<keyword evidence="3" id="KW-0804">Transcription</keyword>
<accession>A0ABS7QVR7</accession>
<dbReference type="Proteomes" id="UP001198565">
    <property type="component" value="Unassembled WGS sequence"/>
</dbReference>